<reference evidence="3 4" key="1">
    <citation type="submission" date="2020-04" db="EMBL/GenBank/DDBJ databases">
        <authorList>
            <person name="Laetsch R D."/>
            <person name="Stevens L."/>
            <person name="Kumar S."/>
            <person name="Blaxter L. M."/>
        </authorList>
    </citation>
    <scope>NUCLEOTIDE SEQUENCE [LARGE SCALE GENOMIC DNA]</scope>
</reference>
<organism evidence="3 4">
    <name type="scientific">Caenorhabditis bovis</name>
    <dbReference type="NCBI Taxonomy" id="2654633"/>
    <lineage>
        <taxon>Eukaryota</taxon>
        <taxon>Metazoa</taxon>
        <taxon>Ecdysozoa</taxon>
        <taxon>Nematoda</taxon>
        <taxon>Chromadorea</taxon>
        <taxon>Rhabditida</taxon>
        <taxon>Rhabditina</taxon>
        <taxon>Rhabditomorpha</taxon>
        <taxon>Rhabditoidea</taxon>
        <taxon>Rhabditidae</taxon>
        <taxon>Peloderinae</taxon>
        <taxon>Caenorhabditis</taxon>
    </lineage>
</organism>
<evidence type="ECO:0000256" key="1">
    <source>
        <dbReference type="SAM" id="Phobius"/>
    </source>
</evidence>
<keyword evidence="1" id="KW-0812">Transmembrane</keyword>
<evidence type="ECO:0000313" key="3">
    <source>
        <dbReference type="EMBL" id="CAB3400537.1"/>
    </source>
</evidence>
<name>A0A8S1ELX7_9PELO</name>
<proteinExistence type="predicted"/>
<keyword evidence="1" id="KW-0472">Membrane</keyword>
<evidence type="ECO:0000313" key="4">
    <source>
        <dbReference type="Proteomes" id="UP000494206"/>
    </source>
</evidence>
<feature type="chain" id="PRO_5035878417" evidence="2">
    <location>
        <begin position="18"/>
        <end position="332"/>
    </location>
</feature>
<dbReference type="AlphaFoldDB" id="A0A8S1ELX7"/>
<sequence>MQLNSICLFIQIIFVNCLPDRNSFSSAIAHFLSGDEQPKSVTASVIKQRIETGRVVLLICSKVCAKHRSEIPQWIKEFNQRYNYEIPEHISYYYHTYRQPVSFINESEIVEFPNLIYFIERKTYVFNGQVSSKRDVNEWLQNMDNVRIMTINTYDSLNNILSGTSNCSNKYLLLGSNKENCPQESWPIVARIAFNYGIQPIRLEMPLEPLSHVLLFKRLPTVIQTSCHITVLLYENNYSDLNDEILPIVVADWIKYLLPEDEGKCPALLDPYWFPIGDELTELEQIYFTAELEITERNKRPAFVLVGLAGGLAVIVLAYSIFWGLNGSAFAK</sequence>
<dbReference type="Proteomes" id="UP000494206">
    <property type="component" value="Unassembled WGS sequence"/>
</dbReference>
<accession>A0A8S1ELX7</accession>
<feature type="transmembrane region" description="Helical" evidence="1">
    <location>
        <begin position="302"/>
        <end position="325"/>
    </location>
</feature>
<comment type="caution">
    <text evidence="3">The sequence shown here is derived from an EMBL/GenBank/DDBJ whole genome shotgun (WGS) entry which is preliminary data.</text>
</comment>
<keyword evidence="4" id="KW-1185">Reference proteome</keyword>
<dbReference type="EMBL" id="CADEPM010000002">
    <property type="protein sequence ID" value="CAB3400537.1"/>
    <property type="molecule type" value="Genomic_DNA"/>
</dbReference>
<keyword evidence="1" id="KW-1133">Transmembrane helix</keyword>
<evidence type="ECO:0000256" key="2">
    <source>
        <dbReference type="SAM" id="SignalP"/>
    </source>
</evidence>
<feature type="signal peptide" evidence="2">
    <location>
        <begin position="1"/>
        <end position="17"/>
    </location>
</feature>
<keyword evidence="2" id="KW-0732">Signal</keyword>
<protein>
    <submittedName>
        <fullName evidence="3">Uncharacterized protein</fullName>
    </submittedName>
</protein>
<gene>
    <name evidence="3" type="ORF">CBOVIS_LOCUS3453</name>
</gene>
<dbReference type="OrthoDB" id="5818751at2759"/>